<evidence type="ECO:0000313" key="3">
    <source>
        <dbReference type="EMBL" id="QXV90421.1"/>
    </source>
</evidence>
<reference evidence="3" key="1">
    <citation type="journal article" date="2021" name="Antibiotics">
        <title>Emergence of Hybrid Resistance and Virulence Plasmids Harboring New Delhi Metallo-beta-Lactamase in Klebsiella pneumoniae in Russia.</title>
        <authorList>
            <person name="Starkova P."/>
            <person name="Lazareva I."/>
            <person name="Avdeeva A."/>
            <person name="Sulian O."/>
            <person name="Likholetova D."/>
            <person name="Ageevets V."/>
            <person name="Lebedeva M."/>
            <person name="Gostev V."/>
            <person name="Sopova J."/>
            <person name="Sidorenko S."/>
        </authorList>
    </citation>
    <scope>NUCLEOTIDE SEQUENCE</scope>
    <source>
        <plasmid evidence="6">phvKpST147_NDM-1_2566</plasmid>
        <plasmid evidence="4">phvKpST15_NDM-1_2501</plasmid>
        <plasmid evidence="2">phvKpST395_2024</plasmid>
        <plasmid evidence="1">phvKpST395_NDM-1_1971</plasmid>
        <plasmid evidence="5">phvKpST395_NDM-1_2512</plasmid>
        <plasmid evidence="3">phvKpST874_NDM-1_2471</plasmid>
    </source>
</reference>
<evidence type="ECO:0000313" key="1">
    <source>
        <dbReference type="EMBL" id="QXV89534.1"/>
    </source>
</evidence>
<dbReference type="EMBL" id="MW911671">
    <property type="protein sequence ID" value="QXV91879.1"/>
    <property type="molecule type" value="Genomic_DNA"/>
</dbReference>
<dbReference type="EMBL" id="MW911667">
    <property type="protein sequence ID" value="QXV89972.1"/>
    <property type="molecule type" value="Genomic_DNA"/>
</dbReference>
<geneLocation type="plasmid" evidence="5">
    <name>phvKpST395_NDM-1_2512</name>
</geneLocation>
<organism evidence="3">
    <name type="scientific">Klebsiella pneumoniae subsp. pneumoniae</name>
    <dbReference type="NCBI Taxonomy" id="72407"/>
    <lineage>
        <taxon>Bacteria</taxon>
        <taxon>Pseudomonadati</taxon>
        <taxon>Pseudomonadota</taxon>
        <taxon>Gammaproteobacteria</taxon>
        <taxon>Enterobacterales</taxon>
        <taxon>Enterobacteriaceae</taxon>
        <taxon>Klebsiella/Raoultella group</taxon>
        <taxon>Klebsiella</taxon>
        <taxon>Klebsiella pneumoniae complex</taxon>
    </lineage>
</organism>
<geneLocation type="plasmid" evidence="1">
    <name>phvKpST395_NDM-1_1971</name>
</geneLocation>
<geneLocation type="plasmid" evidence="4">
    <name>phvKpST15_NDM-1_2501</name>
</geneLocation>
<dbReference type="AlphaFoldDB" id="A0A8F7PX57"/>
<dbReference type="EMBL" id="MW911670">
    <property type="protein sequence ID" value="QXV91411.1"/>
    <property type="molecule type" value="Genomic_DNA"/>
</dbReference>
<geneLocation type="plasmid" evidence="2">
    <name>phvKpST395_2024</name>
</geneLocation>
<evidence type="ECO:0000313" key="6">
    <source>
        <dbReference type="EMBL" id="QXV91879.1"/>
    </source>
</evidence>
<geneLocation type="plasmid" evidence="6">
    <name>phvKpST147_NDM-1_2566</name>
</geneLocation>
<dbReference type="EMBL" id="MW911666">
    <property type="protein sequence ID" value="QXV89534.1"/>
    <property type="molecule type" value="Genomic_DNA"/>
</dbReference>
<dbReference type="EMBL" id="MW911668">
    <property type="protein sequence ID" value="QXV90421.1"/>
    <property type="molecule type" value="Genomic_DNA"/>
</dbReference>
<proteinExistence type="predicted"/>
<accession>A0A8F7PX57</accession>
<evidence type="ECO:0000313" key="5">
    <source>
        <dbReference type="EMBL" id="QXV91411.1"/>
    </source>
</evidence>
<sequence length="53" mass="6328">MEKIKFNYVKIYRLHQWAEKMIRHRKLLSEVDFIYNAKKVNALPGGISDLHNA</sequence>
<keyword evidence="3" id="KW-0614">Plasmid</keyword>
<protein>
    <submittedName>
        <fullName evidence="3">Uncharacterized protein</fullName>
    </submittedName>
</protein>
<evidence type="ECO:0000313" key="4">
    <source>
        <dbReference type="EMBL" id="QXV90849.1"/>
    </source>
</evidence>
<geneLocation type="plasmid" evidence="3">
    <name>phvKpST874_NDM-1_2471</name>
</geneLocation>
<evidence type="ECO:0000313" key="2">
    <source>
        <dbReference type="EMBL" id="QXV89972.1"/>
    </source>
</evidence>
<name>A0A8F7PX57_KLEPN</name>
<dbReference type="EMBL" id="MW911669">
    <property type="protein sequence ID" value="QXV90849.1"/>
    <property type="molecule type" value="Genomic_DNA"/>
</dbReference>